<feature type="transmembrane region" description="Helical" evidence="8">
    <location>
        <begin position="720"/>
        <end position="740"/>
    </location>
</feature>
<dbReference type="RefSeq" id="WP_132224530.1">
    <property type="nucleotide sequence ID" value="NZ_JANKBG010000008.1"/>
</dbReference>
<evidence type="ECO:0000256" key="6">
    <source>
        <dbReference type="SAM" id="Coils"/>
    </source>
</evidence>
<dbReference type="PANTHER" id="PTHR30287">
    <property type="entry name" value="MEMBRANE COMPONENT OF PREDICTED ABC SUPERFAMILY METABOLITE UPTAKE TRANSPORTER"/>
    <property type="match status" value="1"/>
</dbReference>
<name>A0A4R3TFS7_9FIRM</name>
<reference evidence="10 11" key="1">
    <citation type="submission" date="2019-03" db="EMBL/GenBank/DDBJ databases">
        <title>Genomic Encyclopedia of Type Strains, Phase IV (KMG-IV): sequencing the most valuable type-strain genomes for metagenomic binning, comparative biology and taxonomic classification.</title>
        <authorList>
            <person name="Goeker M."/>
        </authorList>
    </citation>
    <scope>NUCLEOTIDE SEQUENCE [LARGE SCALE GENOMIC DNA]</scope>
    <source>
        <strain evidence="10 11">DSM 29481</strain>
    </source>
</reference>
<comment type="caution">
    <text evidence="10">The sequence shown here is derived from an EMBL/GenBank/DDBJ whole genome shotgun (WGS) entry which is preliminary data.</text>
</comment>
<keyword evidence="3 8" id="KW-0812">Transmembrane</keyword>
<feature type="transmembrane region" description="Helical" evidence="8">
    <location>
        <begin position="1042"/>
        <end position="1064"/>
    </location>
</feature>
<evidence type="ECO:0000256" key="3">
    <source>
        <dbReference type="ARBA" id="ARBA00022692"/>
    </source>
</evidence>
<evidence type="ECO:0000259" key="9">
    <source>
        <dbReference type="Pfam" id="PF02687"/>
    </source>
</evidence>
<feature type="compositionally biased region" description="Basic and acidic residues" evidence="7">
    <location>
        <begin position="495"/>
        <end position="516"/>
    </location>
</feature>
<feature type="transmembrane region" description="Helical" evidence="8">
    <location>
        <begin position="21"/>
        <end position="38"/>
    </location>
</feature>
<proteinExistence type="predicted"/>
<evidence type="ECO:0000313" key="11">
    <source>
        <dbReference type="Proteomes" id="UP000295773"/>
    </source>
</evidence>
<evidence type="ECO:0000256" key="5">
    <source>
        <dbReference type="ARBA" id="ARBA00023136"/>
    </source>
</evidence>
<sequence>MTKKALLKDTFREMRKSLGRFISIFMIVGIGVAFFAGVKASVPDMKGSADKYFDDYNLMDIKVMSTIGMSKEDVQALTKVNGVNGVYGSYSMDVVNMRHNQMRVFKLMSMPLDSAANNKNYINQARVIEGRLPKKNDECVIEKDAIRQSGMNIGDKITFASGTEDALRDRLKRTTYTIVGKVNTPYYLSYEKGSSSIGSGEINNYAFIPEENFKGEYFTEIYLTLDNVKQLNSYDDAYFDIVKPVKKEVTSLVETKVADRFQDIRDKALRKIADGRKEYRKQKQKYDNEIAKAQQKLADAQTSLQDGQQELNHKKQTTAITFQEKEAELNTNANKLKQARQEYEKGKAEFAKQKKTVQQQLALLDKNIAQLQAQLQQLKQQKAALDAQLAAPDLSEDEKQILSVKQQEIIAGMQKLQMTLQPLQTQKQSAQTQLAQGEKKLTQSKQQIALGEQQLKQGKIQLAEAKKTAEREFASAQQTINHGKKELANGQRELNVQKKDGADKLKKAKEKLDQSEQDINDLKEPKTYVLDRHSHYSYMDYGSAADRMGAISKVFPLFFFLVAALVCLTTMTRMVDEQRQEIGTLKALGYTKAHIAMKYIIYASIASVCGGIFGAVIGMIIFPTVIYNAWGIMYNMPSVQLQAQIPLAATAILLASLITVAAAIMACYKELIEVPSQLMRPKAPKNGKKILMERIPFIWKHFNFIHKVTARNIFRYKKRFFMTVIGISGCTALLLAGFGIQDSIGEIAVKQYQEIYAFDMSMEFDSDITASQKEKLLKKVQSQDAVKEASSMAVYHGFYADSGEDKGIDLYVPSDVQQFRDYIMLRTRKSHELLTLHDDGAIITEKLAKMKHLSIGDTFAVDNGDGVKRKVKISGICENYVGHALYMTPSYYKKIYHRSASDTTVFAKLKTTTSEVENALGNTLMKEDNVSSLTFYSGIAASFEDTISSLSFVVVVLIISAGLLAFVVLYNLTNVNISERLREIATIKVLGFYDNEVSAYVYRENIVLTFIGSIAGIFVGIGLHALIMSLAELENVMFGRNIYLVSFGYAVAITMLFAIMVNLVMYRKLKKIPMVESLKSIE</sequence>
<keyword evidence="6" id="KW-0175">Coiled coil</keyword>
<organism evidence="10 11">
    <name type="scientific">Longicatena caecimuris</name>
    <dbReference type="NCBI Taxonomy" id="1796635"/>
    <lineage>
        <taxon>Bacteria</taxon>
        <taxon>Bacillati</taxon>
        <taxon>Bacillota</taxon>
        <taxon>Erysipelotrichia</taxon>
        <taxon>Erysipelotrichales</taxon>
        <taxon>Erysipelotrichaceae</taxon>
        <taxon>Longicatena</taxon>
    </lineage>
</organism>
<evidence type="ECO:0000256" key="1">
    <source>
        <dbReference type="ARBA" id="ARBA00004651"/>
    </source>
</evidence>
<protein>
    <submittedName>
        <fullName evidence="10">Putative ABC transport system permease protein</fullName>
    </submittedName>
</protein>
<feature type="domain" description="ABC3 transporter permease C-terminal" evidence="9">
    <location>
        <begin position="554"/>
        <end position="665"/>
    </location>
</feature>
<accession>A0A4R3TFS7</accession>
<dbReference type="EMBL" id="SMBP01000008">
    <property type="protein sequence ID" value="TCU60146.1"/>
    <property type="molecule type" value="Genomic_DNA"/>
</dbReference>
<evidence type="ECO:0000256" key="4">
    <source>
        <dbReference type="ARBA" id="ARBA00022989"/>
    </source>
</evidence>
<evidence type="ECO:0000256" key="8">
    <source>
        <dbReference type="SAM" id="Phobius"/>
    </source>
</evidence>
<dbReference type="PANTHER" id="PTHR30287:SF1">
    <property type="entry name" value="INNER MEMBRANE PROTEIN"/>
    <property type="match status" value="1"/>
</dbReference>
<keyword evidence="4 8" id="KW-1133">Transmembrane helix</keyword>
<dbReference type="Pfam" id="PF02687">
    <property type="entry name" value="FtsX"/>
    <property type="match status" value="2"/>
</dbReference>
<evidence type="ECO:0000256" key="7">
    <source>
        <dbReference type="SAM" id="MobiDB-lite"/>
    </source>
</evidence>
<feature type="transmembrane region" description="Helical" evidence="8">
    <location>
        <begin position="647"/>
        <end position="668"/>
    </location>
</feature>
<dbReference type="InterPro" id="IPR038766">
    <property type="entry name" value="Membrane_comp_ABC_pdt"/>
</dbReference>
<evidence type="ECO:0000313" key="10">
    <source>
        <dbReference type="EMBL" id="TCU60146.1"/>
    </source>
</evidence>
<feature type="transmembrane region" description="Helical" evidence="8">
    <location>
        <begin position="950"/>
        <end position="972"/>
    </location>
</feature>
<dbReference type="GO" id="GO:0005886">
    <property type="term" value="C:plasma membrane"/>
    <property type="evidence" value="ECO:0007669"/>
    <property type="project" value="UniProtKB-SubCell"/>
</dbReference>
<keyword evidence="5 8" id="KW-0472">Membrane</keyword>
<keyword evidence="11" id="KW-1185">Reference proteome</keyword>
<comment type="subcellular location">
    <subcellularLocation>
        <location evidence="1">Cell membrane</location>
        <topology evidence="1">Multi-pass membrane protein</topology>
    </subcellularLocation>
</comment>
<evidence type="ECO:0000256" key="2">
    <source>
        <dbReference type="ARBA" id="ARBA00022475"/>
    </source>
</evidence>
<gene>
    <name evidence="10" type="ORF">EDD61_1083</name>
</gene>
<feature type="transmembrane region" description="Helical" evidence="8">
    <location>
        <begin position="599"/>
        <end position="627"/>
    </location>
</feature>
<dbReference type="AlphaFoldDB" id="A0A4R3TFS7"/>
<feature type="domain" description="ABC3 transporter permease C-terminal" evidence="9">
    <location>
        <begin position="956"/>
        <end position="1068"/>
    </location>
</feature>
<feature type="transmembrane region" description="Helical" evidence="8">
    <location>
        <begin position="554"/>
        <end position="571"/>
    </location>
</feature>
<dbReference type="InterPro" id="IPR003838">
    <property type="entry name" value="ABC3_permease_C"/>
</dbReference>
<feature type="transmembrane region" description="Helical" evidence="8">
    <location>
        <begin position="1006"/>
        <end position="1030"/>
    </location>
</feature>
<feature type="region of interest" description="Disordered" evidence="7">
    <location>
        <begin position="479"/>
        <end position="516"/>
    </location>
</feature>
<keyword evidence="2" id="KW-1003">Cell membrane</keyword>
<feature type="coiled-coil region" evidence="6">
    <location>
        <begin position="265"/>
        <end position="388"/>
    </location>
</feature>
<dbReference type="Proteomes" id="UP000295773">
    <property type="component" value="Unassembled WGS sequence"/>
</dbReference>